<keyword evidence="1" id="KW-0929">Antimicrobial</keyword>
<gene>
    <name evidence="3" type="ORF">POP72_042</name>
</gene>
<evidence type="ECO:0000313" key="3">
    <source>
        <dbReference type="EMBL" id="ARB10958.1"/>
    </source>
</evidence>
<accession>A0A2R2V0U9</accession>
<dbReference type="GO" id="GO:0042742">
    <property type="term" value="P:defense response to bacterium"/>
    <property type="evidence" value="ECO:0007669"/>
    <property type="project" value="UniProtKB-KW"/>
</dbReference>
<keyword evidence="2" id="KW-0081">Bacteriolytic enzyme</keyword>
<organism evidence="3 4">
    <name type="scientific">Pectobacterium phage POP72</name>
    <dbReference type="NCBI Taxonomy" id="1965269"/>
    <lineage>
        <taxon>Viruses</taxon>
        <taxon>Duplodnaviria</taxon>
        <taxon>Heunggongvirae</taxon>
        <taxon>Uroviricota</taxon>
        <taxon>Caudoviricetes</taxon>
        <taxon>Autographivirales</taxon>
        <taxon>Autosignataviridae</taxon>
        <taxon>Molineuxvirinae</taxon>
        <taxon>Axomammavirus</taxon>
        <taxon>Axomammavirus PP1</taxon>
    </lineage>
</organism>
<dbReference type="SUPFAM" id="SSF53955">
    <property type="entry name" value="Lysozyme-like"/>
    <property type="match status" value="1"/>
</dbReference>
<dbReference type="InterPro" id="IPR023346">
    <property type="entry name" value="Lysozyme-like_dom_sf"/>
</dbReference>
<dbReference type="GO" id="GO:0003796">
    <property type="term" value="F:lysozyme activity"/>
    <property type="evidence" value="ECO:0007669"/>
    <property type="project" value="InterPro"/>
</dbReference>
<evidence type="ECO:0000313" key="4">
    <source>
        <dbReference type="Proteomes" id="UP000244377"/>
    </source>
</evidence>
<name>A0A2R2V0U9_9CAUD</name>
<dbReference type="InterPro" id="IPR023347">
    <property type="entry name" value="Lysozyme_dom_sf"/>
</dbReference>
<reference evidence="3 4" key="1">
    <citation type="submission" date="2017-03" db="EMBL/GenBank/DDBJ databases">
        <authorList>
            <person name="Afonso C.L."/>
            <person name="Miller P.J."/>
            <person name="Scott M.A."/>
            <person name="Spackman E."/>
            <person name="Goraichik I."/>
            <person name="Dimitrov K.M."/>
            <person name="Suarez D.L."/>
            <person name="Swayne D.E."/>
        </authorList>
    </citation>
    <scope>NUCLEOTIDE SEQUENCE [LARGE SCALE GENOMIC DNA]</scope>
</reference>
<sequence>MAIERQAVQGLAPVQRLGGPQASMLQSRSFSGGPDVSTQPSLLADIMSVVGNSATIATSVMNNIVEEDKVRQYDRNLQGLMPTEDATVGGRRAHMLVSMQNRANEVTVRLTDDAKRFQGTDEEWENHVIQSQRTVREEMALNYPELAGDKDTAKMVTTTFLEQQPKVFAARMGSKLALESQKRTEAIQSRVLSMTEGLQGGALVGMLHNLQRDAISMQITKPEFEELVVGMALERAAAGDSSFIEATKGIKDGNGVSLFARNGKLLTAEIQADRMHSSLNQVELFEKKDGAMTALAAGEISWEEFLQVADNQNAATGGTAWSDSELMTLKAKRSKAAAEEAKMEALLARGEGASPLGLQDVSAEERKDYAEALRATSTELAQREIDATGATGEAAEAIRGKYEQLRLMKMGQNVIQDPVAKERFDSLMMMSAENLRDMNEEPEAMQTLLRTRDSLPVSSRRAVLGDKEYAFTENYDRALRMGRTSGQAIEFAQNASRGERIPSGVLKAMNKAVEDVVGEVAGGSWMTRGDNMSDLGRDLMHQEAQQIATAMKVAGHNDETIKRDLREFLSGEYTQLAEGFFTQGVLVKGVQSTSELGRVMGINPNDAAAAMSQYITNNEQVLLDNAVGYERKDLYFDIDQKKGMFVIRAGSARTPVTVAAPLDSIDGNALLEQKLNEEIKARDEAKAGFEAEMMRRGSWGMSPSTVRPTAEQTVPPTAQAVGRRGIADFLMSPAFASGHNLPGNFEFAHSKKSQDFYTYLAKQENSINAGFNRQAGTYEPYDSDDKTPGANTIGFGHKITEEEKRNGYIVIDGNKVPYKPGASKLTADMAMKLLEQDAKNHIPSTSGWSVPFDMMHPGVQRGLQDLGYNLGKQGISRVPKADAAFKSGNFTDGFIYMLGTASENGGRSTGLLARRAESYNMAIEAAGLPKIEKVEANADGSMRVKFNGKMSEAFVGKDIYDKIGEDGWMTVYRSKKGALHPRSRPGVISLN</sequence>
<dbReference type="EMBL" id="KY744566">
    <property type="protein sequence ID" value="ARB10958.1"/>
    <property type="molecule type" value="Genomic_DNA"/>
</dbReference>
<dbReference type="GO" id="GO:0031640">
    <property type="term" value="P:killing of cells of another organism"/>
    <property type="evidence" value="ECO:0007669"/>
    <property type="project" value="UniProtKB-KW"/>
</dbReference>
<protein>
    <submittedName>
        <fullName evidence="3">Lysozyme domain-containing protein</fullName>
    </submittedName>
</protein>
<evidence type="ECO:0000256" key="2">
    <source>
        <dbReference type="ARBA" id="ARBA00022638"/>
    </source>
</evidence>
<dbReference type="Proteomes" id="UP000244377">
    <property type="component" value="Genome"/>
</dbReference>
<dbReference type="Gene3D" id="1.10.530.40">
    <property type="match status" value="1"/>
</dbReference>
<evidence type="ECO:0000256" key="1">
    <source>
        <dbReference type="ARBA" id="ARBA00022529"/>
    </source>
</evidence>
<proteinExistence type="predicted"/>